<keyword evidence="2" id="KW-1277">Toxin-antitoxin system</keyword>
<dbReference type="CDD" id="cd07813">
    <property type="entry name" value="COQ10p_like"/>
    <property type="match status" value="1"/>
</dbReference>
<evidence type="ECO:0000313" key="5">
    <source>
        <dbReference type="Proteomes" id="UP001481413"/>
    </source>
</evidence>
<dbReference type="PANTHER" id="PTHR12901">
    <property type="entry name" value="SPERM PROTEIN HOMOLOG"/>
    <property type="match status" value="1"/>
</dbReference>
<dbReference type="InterPro" id="IPR044996">
    <property type="entry name" value="COQ10-like"/>
</dbReference>
<comment type="caution">
    <text evidence="4">The sequence shown here is derived from an EMBL/GenBank/DDBJ whole genome shotgun (WGS) entry which is preliminary data.</text>
</comment>
<dbReference type="Gene3D" id="3.30.530.20">
    <property type="match status" value="1"/>
</dbReference>
<reference evidence="4 5" key="1">
    <citation type="submission" date="2024-04" db="EMBL/GenBank/DDBJ databases">
        <title>Draft genome sequence of Thalassolituus maritimus NBRC 116585.</title>
        <authorList>
            <person name="Miyakawa T."/>
            <person name="Kusuya Y."/>
            <person name="Miura T."/>
        </authorList>
    </citation>
    <scope>NUCLEOTIDE SEQUENCE [LARGE SCALE GENOMIC DNA]</scope>
    <source>
        <strain evidence="4 5">5NW40-0001</strain>
    </source>
</reference>
<keyword evidence="5" id="KW-1185">Reference proteome</keyword>
<dbReference type="InterPro" id="IPR005031">
    <property type="entry name" value="COQ10_START"/>
</dbReference>
<proteinExistence type="inferred from homology"/>
<accession>A0ABP9ZW01</accession>
<evidence type="ECO:0000256" key="1">
    <source>
        <dbReference type="ARBA" id="ARBA00008918"/>
    </source>
</evidence>
<dbReference type="Pfam" id="PF03364">
    <property type="entry name" value="Polyketide_cyc"/>
    <property type="match status" value="1"/>
</dbReference>
<name>A0ABP9ZW01_9GAMM</name>
<evidence type="ECO:0000313" key="4">
    <source>
        <dbReference type="EMBL" id="GAA6144310.1"/>
    </source>
</evidence>
<sequence>MDQMTRISRSALVMHSAERMFDLVNDVRRYPEFLQGCEATHVIEESDTTLEARLTLAKAGFEQSFTTRNVLQRPEKMTITLVEGPFSKFTGTWHFQALSDEACKVTLELEFEMASKIAGAAMGALFKQVAGMMVDSFVKRAGEIYE</sequence>
<dbReference type="Proteomes" id="UP001481413">
    <property type="component" value="Unassembled WGS sequence"/>
</dbReference>
<dbReference type="SUPFAM" id="SSF55961">
    <property type="entry name" value="Bet v1-like"/>
    <property type="match status" value="1"/>
</dbReference>
<gene>
    <name evidence="4" type="ORF">NBRC116585_04270</name>
</gene>
<organism evidence="4 5">
    <name type="scientific">Thalassolituus maritimus</name>
    <dbReference type="NCBI Taxonomy" id="484498"/>
    <lineage>
        <taxon>Bacteria</taxon>
        <taxon>Pseudomonadati</taxon>
        <taxon>Pseudomonadota</taxon>
        <taxon>Gammaproteobacteria</taxon>
        <taxon>Oceanospirillales</taxon>
        <taxon>Oceanospirillaceae</taxon>
        <taxon>Thalassolituus</taxon>
    </lineage>
</organism>
<comment type="similarity">
    <text evidence="1">Belongs to the ribosome association toxin RatA family.</text>
</comment>
<feature type="domain" description="Coenzyme Q-binding protein COQ10 START" evidence="3">
    <location>
        <begin position="15"/>
        <end position="137"/>
    </location>
</feature>
<evidence type="ECO:0000259" key="3">
    <source>
        <dbReference type="Pfam" id="PF03364"/>
    </source>
</evidence>
<dbReference type="EMBL" id="BAABWH010000001">
    <property type="protein sequence ID" value="GAA6144310.1"/>
    <property type="molecule type" value="Genomic_DNA"/>
</dbReference>
<evidence type="ECO:0000256" key="2">
    <source>
        <dbReference type="ARBA" id="ARBA00022649"/>
    </source>
</evidence>
<protein>
    <submittedName>
        <fullName evidence="4">SRPBCC family protein</fullName>
    </submittedName>
</protein>
<dbReference type="InterPro" id="IPR023393">
    <property type="entry name" value="START-like_dom_sf"/>
</dbReference>
<dbReference type="PANTHER" id="PTHR12901:SF10">
    <property type="entry name" value="COENZYME Q-BINDING PROTEIN COQ10, MITOCHONDRIAL"/>
    <property type="match status" value="1"/>
</dbReference>